<feature type="transmembrane region" description="Helical" evidence="2">
    <location>
        <begin position="306"/>
        <end position="326"/>
    </location>
</feature>
<reference evidence="5" key="1">
    <citation type="submission" date="2021-02" db="EMBL/GenBank/DDBJ databases">
        <authorList>
            <person name="Nowell W R."/>
        </authorList>
    </citation>
    <scope>NUCLEOTIDE SEQUENCE</scope>
</reference>
<evidence type="ECO:0000256" key="1">
    <source>
        <dbReference type="SAM" id="MobiDB-lite"/>
    </source>
</evidence>
<evidence type="ECO:0000259" key="3">
    <source>
        <dbReference type="PROSITE" id="PS50954"/>
    </source>
</evidence>
<comment type="caution">
    <text evidence="5">The sequence shown here is derived from an EMBL/GenBank/DDBJ whole genome shotgun (WGS) entry which is preliminary data.</text>
</comment>
<dbReference type="EMBL" id="CAJNOG010000705">
    <property type="protein sequence ID" value="CAF1340354.1"/>
    <property type="molecule type" value="Genomic_DNA"/>
</dbReference>
<dbReference type="Proteomes" id="UP000663844">
    <property type="component" value="Unassembled WGS sequence"/>
</dbReference>
<dbReference type="CDD" id="cd12934">
    <property type="entry name" value="LEM"/>
    <property type="match status" value="1"/>
</dbReference>
<evidence type="ECO:0000256" key="2">
    <source>
        <dbReference type="SAM" id="Phobius"/>
    </source>
</evidence>
<keyword evidence="2" id="KW-0472">Membrane</keyword>
<dbReference type="PROSITE" id="PS50954">
    <property type="entry name" value="LEM"/>
    <property type="match status" value="1"/>
</dbReference>
<feature type="domain" description="LEM" evidence="3">
    <location>
        <begin position="41"/>
        <end position="85"/>
    </location>
</feature>
<dbReference type="SUPFAM" id="SSF63451">
    <property type="entry name" value="LEM domain"/>
    <property type="match status" value="1"/>
</dbReference>
<proteinExistence type="predicted"/>
<protein>
    <recommendedName>
        <fullName evidence="3">LEM domain-containing protein</fullName>
    </recommendedName>
</protein>
<dbReference type="SMART" id="SM00540">
    <property type="entry name" value="LEM"/>
    <property type="match status" value="1"/>
</dbReference>
<evidence type="ECO:0000313" key="4">
    <source>
        <dbReference type="EMBL" id="CAF1340354.1"/>
    </source>
</evidence>
<accession>A0A818RZ86</accession>
<dbReference type="FunFam" id="1.10.720.40:FF:000001">
    <property type="entry name" value="LEM domain containing 2, isoform CRA_a"/>
    <property type="match status" value="1"/>
</dbReference>
<dbReference type="Proteomes" id="UP000663845">
    <property type="component" value="Unassembled WGS sequence"/>
</dbReference>
<keyword evidence="2" id="KW-1133">Transmembrane helix</keyword>
<feature type="compositionally biased region" description="Polar residues" evidence="1">
    <location>
        <begin position="173"/>
        <end position="193"/>
    </location>
</feature>
<feature type="compositionally biased region" description="Polar residues" evidence="1">
    <location>
        <begin position="151"/>
        <end position="165"/>
    </location>
</feature>
<dbReference type="Gene3D" id="1.10.720.40">
    <property type="match status" value="1"/>
</dbReference>
<gene>
    <name evidence="4" type="ORF">JYZ213_LOCUS34459</name>
    <name evidence="5" type="ORF">OXD698_LOCUS9302</name>
</gene>
<sequence>MSNKVDLQRKLKDIGYEIGQYASKDTLSNVIRLHSLALNKGIDVAKLNDLELRTNLIENGLTVGPVTGHTRAIYQRKLLETITNETTEGQEDMIEVDIPISTTPPPRATRSSLLRNEDVSILSPTTRSLMHELQEPRIPLNRVEIDDKNSRNLSSYYPNLSSTSKPKSDETITHSYSPQRSSTKPEPRNSNMSYGLRNPYDFQDEEPVVMRHEHKATPFRTSNVSSGETFSTNTNRYTKQSDIQSTTRNDLSEIRSRILTNTNEQKDIKMNQDLPAKKTNFNNDSDIKKPINNEKLDVAVKNGGTFFYGGITVAIALIVFVLYLWLEK</sequence>
<dbReference type="Pfam" id="PF03020">
    <property type="entry name" value="LEM"/>
    <property type="match status" value="1"/>
</dbReference>
<feature type="compositionally biased region" description="Polar residues" evidence="1">
    <location>
        <begin position="219"/>
        <end position="249"/>
    </location>
</feature>
<evidence type="ECO:0000313" key="5">
    <source>
        <dbReference type="EMBL" id="CAF3656055.1"/>
    </source>
</evidence>
<evidence type="ECO:0000313" key="6">
    <source>
        <dbReference type="Proteomes" id="UP000663844"/>
    </source>
</evidence>
<dbReference type="InterPro" id="IPR011015">
    <property type="entry name" value="LEM/LEM-like_dom_sf"/>
</dbReference>
<keyword evidence="2" id="KW-0812">Transmembrane</keyword>
<feature type="region of interest" description="Disordered" evidence="1">
    <location>
        <begin position="215"/>
        <end position="249"/>
    </location>
</feature>
<dbReference type="AlphaFoldDB" id="A0A818RZ86"/>
<feature type="region of interest" description="Disordered" evidence="1">
    <location>
        <begin position="150"/>
        <end position="200"/>
    </location>
</feature>
<dbReference type="InterPro" id="IPR003887">
    <property type="entry name" value="LEM_dom"/>
</dbReference>
<name>A0A818RZ86_9BILA</name>
<dbReference type="EMBL" id="CAJOAZ010000467">
    <property type="protein sequence ID" value="CAF3656055.1"/>
    <property type="molecule type" value="Genomic_DNA"/>
</dbReference>
<organism evidence="5 6">
    <name type="scientific">Adineta steineri</name>
    <dbReference type="NCBI Taxonomy" id="433720"/>
    <lineage>
        <taxon>Eukaryota</taxon>
        <taxon>Metazoa</taxon>
        <taxon>Spiralia</taxon>
        <taxon>Gnathifera</taxon>
        <taxon>Rotifera</taxon>
        <taxon>Eurotatoria</taxon>
        <taxon>Bdelloidea</taxon>
        <taxon>Adinetida</taxon>
        <taxon>Adinetidae</taxon>
        <taxon>Adineta</taxon>
    </lineage>
</organism>